<name>A0ABW0EP11_9PSEU</name>
<proteinExistence type="predicted"/>
<dbReference type="EMBL" id="JBHSKF010000009">
    <property type="protein sequence ID" value="MFC5289062.1"/>
    <property type="molecule type" value="Genomic_DNA"/>
</dbReference>
<reference evidence="4" key="1">
    <citation type="journal article" date="2019" name="Int. J. Syst. Evol. Microbiol.">
        <title>The Global Catalogue of Microorganisms (GCM) 10K type strain sequencing project: providing services to taxonomists for standard genome sequencing and annotation.</title>
        <authorList>
            <consortium name="The Broad Institute Genomics Platform"/>
            <consortium name="The Broad Institute Genome Sequencing Center for Infectious Disease"/>
            <person name="Wu L."/>
            <person name="Ma J."/>
        </authorList>
    </citation>
    <scope>NUCLEOTIDE SEQUENCE [LARGE SCALE GENOMIC DNA]</scope>
    <source>
        <strain evidence="4">CCUG 59778</strain>
    </source>
</reference>
<protein>
    <submittedName>
        <fullName evidence="3">PucR family transcriptional regulator</fullName>
    </submittedName>
</protein>
<dbReference type="Pfam" id="PF13556">
    <property type="entry name" value="HTH_30"/>
    <property type="match status" value="1"/>
</dbReference>
<evidence type="ECO:0000313" key="4">
    <source>
        <dbReference type="Proteomes" id="UP001596157"/>
    </source>
</evidence>
<dbReference type="Pfam" id="PF25906">
    <property type="entry name" value="PucR-like_N"/>
    <property type="match status" value="1"/>
</dbReference>
<accession>A0ABW0EP11</accession>
<evidence type="ECO:0000313" key="3">
    <source>
        <dbReference type="EMBL" id="MFC5289062.1"/>
    </source>
</evidence>
<dbReference type="RefSeq" id="WP_378248907.1">
    <property type="nucleotide sequence ID" value="NZ_JBHSKF010000009.1"/>
</dbReference>
<sequence length="401" mass="42522">MTTVLEHRGPALPPETSFAERLRREVAAELAAAAPEDAAELAAVLTPLVETVRTTILCCLDSMANPRRPAGEDLSALLHDRRGDLAGCRPDLLARAYRVGGRVAWRHAAHFARTRRVPAAAVARGAEVIFAYLGELSGLGGSGLSPAPADAARRRLVRLIMAEPAAAPGRLAEAARDAGWAVPAALRVVALGRPAHAARGLPPAAVRRLAPHLVDTDGPDPCLLVDAGTALGGLAEALRAALPGRRAAIGPAAALTDARSSLRVARRALDLAGRGLIPGGVGDVVDCAEHRLALAIFADEYLIAELADRRLAPLRGLTERRRERMLSTLHEWLATQGKVTEMAARMNVHPQTVRYRVHRLGELFGDQLADPRGRFELELAVRAAVLSKPVADAGEEAARSR</sequence>
<dbReference type="Proteomes" id="UP001596157">
    <property type="component" value="Unassembled WGS sequence"/>
</dbReference>
<dbReference type="InterPro" id="IPR042070">
    <property type="entry name" value="PucR_C-HTH_sf"/>
</dbReference>
<evidence type="ECO:0000259" key="2">
    <source>
        <dbReference type="Pfam" id="PF25906"/>
    </source>
</evidence>
<gene>
    <name evidence="3" type="ORF">ACFPM7_18590</name>
</gene>
<comment type="caution">
    <text evidence="3">The sequence shown here is derived from an EMBL/GenBank/DDBJ whole genome shotgun (WGS) entry which is preliminary data.</text>
</comment>
<dbReference type="PANTHER" id="PTHR33744">
    <property type="entry name" value="CARBOHYDRATE DIACID REGULATOR"/>
    <property type="match status" value="1"/>
</dbReference>
<dbReference type="PANTHER" id="PTHR33744:SF1">
    <property type="entry name" value="DNA-BINDING TRANSCRIPTIONAL ACTIVATOR ADER"/>
    <property type="match status" value="1"/>
</dbReference>
<organism evidence="3 4">
    <name type="scientific">Actinokineospora guangxiensis</name>
    <dbReference type="NCBI Taxonomy" id="1490288"/>
    <lineage>
        <taxon>Bacteria</taxon>
        <taxon>Bacillati</taxon>
        <taxon>Actinomycetota</taxon>
        <taxon>Actinomycetes</taxon>
        <taxon>Pseudonocardiales</taxon>
        <taxon>Pseudonocardiaceae</taxon>
        <taxon>Actinokineospora</taxon>
    </lineage>
</organism>
<dbReference type="InterPro" id="IPR025736">
    <property type="entry name" value="PucR_C-HTH_dom"/>
</dbReference>
<evidence type="ECO:0000259" key="1">
    <source>
        <dbReference type="Pfam" id="PF13556"/>
    </source>
</evidence>
<keyword evidence="4" id="KW-1185">Reference proteome</keyword>
<dbReference type="InterPro" id="IPR058663">
    <property type="entry name" value="PucR-like_N"/>
</dbReference>
<feature type="domain" description="PucR C-terminal helix-turn-helix" evidence="1">
    <location>
        <begin position="326"/>
        <end position="383"/>
    </location>
</feature>
<dbReference type="Gene3D" id="1.10.10.2840">
    <property type="entry name" value="PucR C-terminal helix-turn-helix domain"/>
    <property type="match status" value="1"/>
</dbReference>
<feature type="domain" description="PucR-like N-terminal" evidence="2">
    <location>
        <begin position="20"/>
        <end position="153"/>
    </location>
</feature>
<dbReference type="InterPro" id="IPR051448">
    <property type="entry name" value="CdaR-like_regulators"/>
</dbReference>